<reference evidence="1" key="1">
    <citation type="journal article" date="2023" name="Insect Mol. Biol.">
        <title>Genome sequencing provides insights into the evolution of gene families encoding plant cell wall-degrading enzymes in longhorned beetles.</title>
        <authorList>
            <person name="Shin N.R."/>
            <person name="Okamura Y."/>
            <person name="Kirsch R."/>
            <person name="Pauchet Y."/>
        </authorList>
    </citation>
    <scope>NUCLEOTIDE SEQUENCE</scope>
    <source>
        <strain evidence="1">AMC_N1</strain>
    </source>
</reference>
<gene>
    <name evidence="1" type="ORF">NQ318_018036</name>
</gene>
<proteinExistence type="predicted"/>
<dbReference type="Proteomes" id="UP001162162">
    <property type="component" value="Unassembled WGS sequence"/>
</dbReference>
<organism evidence="1 2">
    <name type="scientific">Aromia moschata</name>
    <dbReference type="NCBI Taxonomy" id="1265417"/>
    <lineage>
        <taxon>Eukaryota</taxon>
        <taxon>Metazoa</taxon>
        <taxon>Ecdysozoa</taxon>
        <taxon>Arthropoda</taxon>
        <taxon>Hexapoda</taxon>
        <taxon>Insecta</taxon>
        <taxon>Pterygota</taxon>
        <taxon>Neoptera</taxon>
        <taxon>Endopterygota</taxon>
        <taxon>Coleoptera</taxon>
        <taxon>Polyphaga</taxon>
        <taxon>Cucujiformia</taxon>
        <taxon>Chrysomeloidea</taxon>
        <taxon>Cerambycidae</taxon>
        <taxon>Cerambycinae</taxon>
        <taxon>Callichromatini</taxon>
        <taxon>Aromia</taxon>
    </lineage>
</organism>
<feature type="non-terminal residue" evidence="1">
    <location>
        <position position="139"/>
    </location>
</feature>
<sequence length="139" mass="16025">MPARWLEIAIAVDNTLISFHGRKKVEQYVLSLMNIVSNFQSFKYILNVDVWLERRRTESLVSAIYQDPSLEANIKIIVTRLILYEHKKQGVVRPGNAKKSLENVNAWNRRLHASLDPDEPRHDLAIWLTRSDIGGPSGY</sequence>
<evidence type="ECO:0000313" key="2">
    <source>
        <dbReference type="Proteomes" id="UP001162162"/>
    </source>
</evidence>
<dbReference type="Gene3D" id="3.40.390.10">
    <property type="entry name" value="Collagenase (Catalytic Domain)"/>
    <property type="match status" value="1"/>
</dbReference>
<dbReference type="SUPFAM" id="SSF55486">
    <property type="entry name" value="Metalloproteases ('zincins'), catalytic domain"/>
    <property type="match status" value="1"/>
</dbReference>
<dbReference type="InterPro" id="IPR024079">
    <property type="entry name" value="MetalloPept_cat_dom_sf"/>
</dbReference>
<dbReference type="GO" id="GO:0008237">
    <property type="term" value="F:metallopeptidase activity"/>
    <property type="evidence" value="ECO:0007669"/>
    <property type="project" value="InterPro"/>
</dbReference>
<comment type="caution">
    <text evidence="1">The sequence shown here is derived from an EMBL/GenBank/DDBJ whole genome shotgun (WGS) entry which is preliminary data.</text>
</comment>
<evidence type="ECO:0000313" key="1">
    <source>
        <dbReference type="EMBL" id="KAJ8962085.1"/>
    </source>
</evidence>
<dbReference type="AlphaFoldDB" id="A0AAV8ZFT9"/>
<dbReference type="EMBL" id="JAPWTK010000003">
    <property type="protein sequence ID" value="KAJ8962085.1"/>
    <property type="molecule type" value="Genomic_DNA"/>
</dbReference>
<protein>
    <submittedName>
        <fullName evidence="1">Uncharacterized protein</fullName>
    </submittedName>
</protein>
<keyword evidence="2" id="KW-1185">Reference proteome</keyword>
<accession>A0AAV8ZFT9</accession>
<name>A0AAV8ZFT9_9CUCU</name>